<comment type="caution">
    <text evidence="1">The sequence shown here is derived from an EMBL/GenBank/DDBJ whole genome shotgun (WGS) entry which is preliminary data.</text>
</comment>
<reference evidence="1" key="1">
    <citation type="journal article" date="2021" name="Nat. Commun.">
        <title>Genetic determinants of endophytism in the Arabidopsis root mycobiome.</title>
        <authorList>
            <person name="Mesny F."/>
            <person name="Miyauchi S."/>
            <person name="Thiergart T."/>
            <person name="Pickel B."/>
            <person name="Atanasova L."/>
            <person name="Karlsson M."/>
            <person name="Huettel B."/>
            <person name="Barry K.W."/>
            <person name="Haridas S."/>
            <person name="Chen C."/>
            <person name="Bauer D."/>
            <person name="Andreopoulos W."/>
            <person name="Pangilinan J."/>
            <person name="LaButti K."/>
            <person name="Riley R."/>
            <person name="Lipzen A."/>
            <person name="Clum A."/>
            <person name="Drula E."/>
            <person name="Henrissat B."/>
            <person name="Kohler A."/>
            <person name="Grigoriev I.V."/>
            <person name="Martin F.M."/>
            <person name="Hacquard S."/>
        </authorList>
    </citation>
    <scope>NUCLEOTIDE SEQUENCE</scope>
    <source>
        <strain evidence="1">MPI-SDFR-AT-0120</strain>
    </source>
</reference>
<dbReference type="AlphaFoldDB" id="A0A8K0VSP8"/>
<dbReference type="Proteomes" id="UP000813461">
    <property type="component" value="Unassembled WGS sequence"/>
</dbReference>
<protein>
    <submittedName>
        <fullName evidence="1">Uncharacterized protein</fullName>
    </submittedName>
</protein>
<gene>
    <name evidence="1" type="ORF">FB567DRAFT_540151</name>
</gene>
<proteinExistence type="predicted"/>
<evidence type="ECO:0000313" key="2">
    <source>
        <dbReference type="Proteomes" id="UP000813461"/>
    </source>
</evidence>
<name>A0A8K0VSP8_9PLEO</name>
<dbReference type="EMBL" id="JAGMVJ010000029">
    <property type="protein sequence ID" value="KAH7069453.1"/>
    <property type="molecule type" value="Genomic_DNA"/>
</dbReference>
<organism evidence="1 2">
    <name type="scientific">Paraphoma chrysanthemicola</name>
    <dbReference type="NCBI Taxonomy" id="798071"/>
    <lineage>
        <taxon>Eukaryota</taxon>
        <taxon>Fungi</taxon>
        <taxon>Dikarya</taxon>
        <taxon>Ascomycota</taxon>
        <taxon>Pezizomycotina</taxon>
        <taxon>Dothideomycetes</taxon>
        <taxon>Pleosporomycetidae</taxon>
        <taxon>Pleosporales</taxon>
        <taxon>Pleosporineae</taxon>
        <taxon>Phaeosphaeriaceae</taxon>
        <taxon>Paraphoma</taxon>
    </lineage>
</organism>
<accession>A0A8K0VSP8</accession>
<evidence type="ECO:0000313" key="1">
    <source>
        <dbReference type="EMBL" id="KAH7069453.1"/>
    </source>
</evidence>
<sequence length="253" mass="27603">MVVGISAEEQQFIASPSRVGSRRDRQGSSSPLAIADARGHGLATPVHPSPWEAERTAADADRARRRCYWLGGGRYEQHASERAAKRLGSVRASRVAVAANLGPPHRSFPAGGVVGLARAVRGPLVRPGSWGGDEPRMREIRRPRRRRWEPFTLCCWSDSGQRPAAPWRPVCARLLACFPEHRATPGRTALAQRFLSAGMRYGRLALSRLVSCLSGNVQLRTHPADKPDAAPRCCTVFRHDAPGWCQAPALGAQ</sequence>
<keyword evidence="2" id="KW-1185">Reference proteome</keyword>